<comment type="similarity">
    <text evidence="1">Belongs to the FAD-binding monooxygenase family.</text>
</comment>
<dbReference type="AlphaFoldDB" id="A0A9P7J6N9"/>
<reference evidence="2" key="1">
    <citation type="journal article" date="2020" name="New Phytol.">
        <title>Comparative genomics reveals dynamic genome evolution in host specialist ectomycorrhizal fungi.</title>
        <authorList>
            <person name="Lofgren L.A."/>
            <person name="Nguyen N.H."/>
            <person name="Vilgalys R."/>
            <person name="Ruytinx J."/>
            <person name="Liao H.L."/>
            <person name="Branco S."/>
            <person name="Kuo A."/>
            <person name="LaButti K."/>
            <person name="Lipzen A."/>
            <person name="Andreopoulos W."/>
            <person name="Pangilinan J."/>
            <person name="Riley R."/>
            <person name="Hundley H."/>
            <person name="Na H."/>
            <person name="Barry K."/>
            <person name="Grigoriev I.V."/>
            <person name="Stajich J.E."/>
            <person name="Kennedy P.G."/>
        </authorList>
    </citation>
    <scope>NUCLEOTIDE SEQUENCE</scope>
    <source>
        <strain evidence="2">MN1</strain>
    </source>
</reference>
<comment type="caution">
    <text evidence="2">The sequence shown here is derived from an EMBL/GenBank/DDBJ whole genome shotgun (WGS) entry which is preliminary data.</text>
</comment>
<organism evidence="2 3">
    <name type="scientific">Suillus subaureus</name>
    <dbReference type="NCBI Taxonomy" id="48587"/>
    <lineage>
        <taxon>Eukaryota</taxon>
        <taxon>Fungi</taxon>
        <taxon>Dikarya</taxon>
        <taxon>Basidiomycota</taxon>
        <taxon>Agaricomycotina</taxon>
        <taxon>Agaricomycetes</taxon>
        <taxon>Agaricomycetidae</taxon>
        <taxon>Boletales</taxon>
        <taxon>Suillineae</taxon>
        <taxon>Suillaceae</taxon>
        <taxon>Suillus</taxon>
    </lineage>
</organism>
<dbReference type="GeneID" id="64627552"/>
<gene>
    <name evidence="2" type="ORF">BJ212DRAFT_1304008</name>
</gene>
<dbReference type="PANTHER" id="PTHR42877">
    <property type="entry name" value="L-ORNITHINE N(5)-MONOOXYGENASE-RELATED"/>
    <property type="match status" value="1"/>
</dbReference>
<dbReference type="InterPro" id="IPR036188">
    <property type="entry name" value="FAD/NAD-bd_sf"/>
</dbReference>
<keyword evidence="3" id="KW-1185">Reference proteome</keyword>
<accession>A0A9P7J6N9</accession>
<proteinExistence type="inferred from homology"/>
<evidence type="ECO:0000313" key="3">
    <source>
        <dbReference type="Proteomes" id="UP000807769"/>
    </source>
</evidence>
<name>A0A9P7J6N9_9AGAM</name>
<dbReference type="InterPro" id="IPR051209">
    <property type="entry name" value="FAD-bind_Monooxygenase_sf"/>
</dbReference>
<dbReference type="RefSeq" id="XP_041187302.1">
    <property type="nucleotide sequence ID" value="XM_041333535.1"/>
</dbReference>
<dbReference type="SUPFAM" id="SSF51905">
    <property type="entry name" value="FAD/NAD(P)-binding domain"/>
    <property type="match status" value="1"/>
</dbReference>
<dbReference type="OrthoDB" id="74360at2759"/>
<protein>
    <submittedName>
        <fullName evidence="2">Uncharacterized protein</fullName>
    </submittedName>
</protein>
<evidence type="ECO:0000313" key="2">
    <source>
        <dbReference type="EMBL" id="KAG1805549.1"/>
    </source>
</evidence>
<dbReference type="EMBL" id="JABBWG010000052">
    <property type="protein sequence ID" value="KAG1805549.1"/>
    <property type="molecule type" value="Genomic_DNA"/>
</dbReference>
<dbReference type="PANTHER" id="PTHR42877:SF5">
    <property type="entry name" value="L-ORNITHINE N(5)-MONOOXYGENASE-RELATED"/>
    <property type="match status" value="1"/>
</dbReference>
<dbReference type="Proteomes" id="UP000807769">
    <property type="component" value="Unassembled WGS sequence"/>
</dbReference>
<evidence type="ECO:0000256" key="1">
    <source>
        <dbReference type="ARBA" id="ARBA00010139"/>
    </source>
</evidence>
<sequence length="292" mass="32042">MILLTEAPNVSTLKPANLRFDITIGIMYPVPMEEIGRPPILVAQSAFKLSALRSILSFDTSWPTPLTVGRMVVDNKALSQLVGHQNVSIHPPDFRAPHVRIHIPKGAESLANSPVSTVFKKILTWYIRRTAPAKYHDNLVPTYPPGCKRLVLDSNYLAALHQPNVDLNWTGIQEFVEDGIVLKTGDMVFLSSSAMRCFTASCADITASFDNLLVSLEPSTTSGKPDITTEVQKHGAVWIFGIPMLSAYRDRNQASAPLCNLWEETSTGVSESGGCGDRREDAFTFSPVLECV</sequence>